<name>A0ABS4IXY5_9BACL</name>
<dbReference type="InterPro" id="IPR000522">
    <property type="entry name" value="ABC_transptr_permease_BtuC"/>
</dbReference>
<gene>
    <name evidence="9" type="ORF">J2Z66_003553</name>
</gene>
<evidence type="ECO:0000256" key="5">
    <source>
        <dbReference type="ARBA" id="ARBA00022692"/>
    </source>
</evidence>
<dbReference type="EMBL" id="JAGGLB010000011">
    <property type="protein sequence ID" value="MBP1991945.1"/>
    <property type="molecule type" value="Genomic_DNA"/>
</dbReference>
<keyword evidence="10" id="KW-1185">Reference proteome</keyword>
<feature type="transmembrane region" description="Helical" evidence="8">
    <location>
        <begin position="12"/>
        <end position="32"/>
    </location>
</feature>
<dbReference type="PANTHER" id="PTHR30472">
    <property type="entry name" value="FERRIC ENTEROBACTIN TRANSPORT SYSTEM PERMEASE PROTEIN"/>
    <property type="match status" value="1"/>
</dbReference>
<evidence type="ECO:0000313" key="10">
    <source>
        <dbReference type="Proteomes" id="UP001519287"/>
    </source>
</evidence>
<feature type="transmembrane region" description="Helical" evidence="8">
    <location>
        <begin position="125"/>
        <end position="149"/>
    </location>
</feature>
<feature type="transmembrane region" description="Helical" evidence="8">
    <location>
        <begin position="65"/>
        <end position="88"/>
    </location>
</feature>
<evidence type="ECO:0000256" key="3">
    <source>
        <dbReference type="ARBA" id="ARBA00022448"/>
    </source>
</evidence>
<keyword evidence="7 8" id="KW-0472">Membrane</keyword>
<proteinExistence type="inferred from homology"/>
<keyword evidence="6 8" id="KW-1133">Transmembrane helix</keyword>
<dbReference type="InterPro" id="IPR037294">
    <property type="entry name" value="ABC_BtuC-like"/>
</dbReference>
<keyword evidence="5 8" id="KW-0812">Transmembrane</keyword>
<accession>A0ABS4IXY5</accession>
<evidence type="ECO:0000256" key="2">
    <source>
        <dbReference type="ARBA" id="ARBA00007935"/>
    </source>
</evidence>
<reference evidence="9 10" key="1">
    <citation type="submission" date="2021-03" db="EMBL/GenBank/DDBJ databases">
        <title>Genomic Encyclopedia of Type Strains, Phase IV (KMG-IV): sequencing the most valuable type-strain genomes for metagenomic binning, comparative biology and taxonomic classification.</title>
        <authorList>
            <person name="Goeker M."/>
        </authorList>
    </citation>
    <scope>NUCLEOTIDE SEQUENCE [LARGE SCALE GENOMIC DNA]</scope>
    <source>
        <strain evidence="9 10">DSM 26048</strain>
    </source>
</reference>
<keyword evidence="4" id="KW-1003">Cell membrane</keyword>
<sequence>MSIVMGERTIPLLAAIGTVLGIGGDEYMFTVYKLRLPRALTGFLAGCGLAMSGTILQVITRNPLASPGVIGLNSGAAAAVVAAIVLVPSMPMSRLPLVAFGGALLVATFIYGLSWRKGSSMLRMLLIGIGISAMAGALITYLMTIGNIFRVSQAFVWMAGSLYGRTWDHFWPLLPWIVVLFPLLYLLARQLDLFQFGDESAMGLGIRLETMRLVFIAISVGLAGSAVSMAGTIAFVGLMAPHMAMHLVGSQSRKRIPVAALLGGFIVMLADLLGRMLFSPFEIPVGLITALIGAPYMIYLLIRRRVV</sequence>
<comment type="caution">
    <text evidence="9">The sequence shown here is derived from an EMBL/GenBank/DDBJ whole genome shotgun (WGS) entry which is preliminary data.</text>
</comment>
<keyword evidence="3" id="KW-0813">Transport</keyword>
<dbReference type="Gene3D" id="1.10.3470.10">
    <property type="entry name" value="ABC transporter involved in vitamin B12 uptake, BtuC"/>
    <property type="match status" value="1"/>
</dbReference>
<evidence type="ECO:0000313" key="9">
    <source>
        <dbReference type="EMBL" id="MBP1991945.1"/>
    </source>
</evidence>
<evidence type="ECO:0000256" key="1">
    <source>
        <dbReference type="ARBA" id="ARBA00004651"/>
    </source>
</evidence>
<feature type="transmembrane region" description="Helical" evidence="8">
    <location>
        <begin position="170"/>
        <end position="188"/>
    </location>
</feature>
<feature type="transmembrane region" description="Helical" evidence="8">
    <location>
        <begin position="95"/>
        <end position="113"/>
    </location>
</feature>
<comment type="similarity">
    <text evidence="2">Belongs to the binding-protein-dependent transport system permease family. FecCD subfamily.</text>
</comment>
<dbReference type="PANTHER" id="PTHR30472:SF24">
    <property type="entry name" value="FERRIC ENTEROBACTIN TRANSPORT SYSTEM PERMEASE PROTEIN FEPG"/>
    <property type="match status" value="1"/>
</dbReference>
<evidence type="ECO:0000256" key="7">
    <source>
        <dbReference type="ARBA" id="ARBA00023136"/>
    </source>
</evidence>
<dbReference type="SUPFAM" id="SSF81345">
    <property type="entry name" value="ABC transporter involved in vitamin B12 uptake, BtuC"/>
    <property type="match status" value="1"/>
</dbReference>
<organism evidence="9 10">
    <name type="scientific">Paenibacillus eucommiae</name>
    <dbReference type="NCBI Taxonomy" id="1355755"/>
    <lineage>
        <taxon>Bacteria</taxon>
        <taxon>Bacillati</taxon>
        <taxon>Bacillota</taxon>
        <taxon>Bacilli</taxon>
        <taxon>Bacillales</taxon>
        <taxon>Paenibacillaceae</taxon>
        <taxon>Paenibacillus</taxon>
    </lineage>
</organism>
<comment type="subcellular location">
    <subcellularLocation>
        <location evidence="1">Cell membrane</location>
        <topology evidence="1">Multi-pass membrane protein</topology>
    </subcellularLocation>
</comment>
<dbReference type="Pfam" id="PF01032">
    <property type="entry name" value="FecCD"/>
    <property type="match status" value="1"/>
</dbReference>
<dbReference type="CDD" id="cd06550">
    <property type="entry name" value="TM_ABC_iron-siderophores_like"/>
    <property type="match status" value="1"/>
</dbReference>
<feature type="transmembrane region" description="Helical" evidence="8">
    <location>
        <begin position="213"/>
        <end position="238"/>
    </location>
</feature>
<feature type="transmembrane region" description="Helical" evidence="8">
    <location>
        <begin position="39"/>
        <end position="59"/>
    </location>
</feature>
<evidence type="ECO:0000256" key="4">
    <source>
        <dbReference type="ARBA" id="ARBA00022475"/>
    </source>
</evidence>
<evidence type="ECO:0000256" key="6">
    <source>
        <dbReference type="ARBA" id="ARBA00022989"/>
    </source>
</evidence>
<evidence type="ECO:0000256" key="8">
    <source>
        <dbReference type="SAM" id="Phobius"/>
    </source>
</evidence>
<feature type="transmembrane region" description="Helical" evidence="8">
    <location>
        <begin position="283"/>
        <end position="302"/>
    </location>
</feature>
<feature type="transmembrane region" description="Helical" evidence="8">
    <location>
        <begin position="258"/>
        <end position="277"/>
    </location>
</feature>
<dbReference type="Proteomes" id="UP001519287">
    <property type="component" value="Unassembled WGS sequence"/>
</dbReference>
<protein>
    <submittedName>
        <fullName evidence="9">Iron complex transport system permease protein</fullName>
    </submittedName>
</protein>